<keyword evidence="3" id="KW-0808">Transferase</keyword>
<evidence type="ECO:0000256" key="3">
    <source>
        <dbReference type="ARBA" id="ARBA00022679"/>
    </source>
</evidence>
<protein>
    <recommendedName>
        <fullName evidence="2">RBR-type E3 ubiquitin transferase</fullName>
        <ecNumber evidence="2">2.3.2.31</ecNumber>
    </recommendedName>
</protein>
<evidence type="ECO:0000256" key="7">
    <source>
        <dbReference type="ARBA" id="ARBA00022786"/>
    </source>
</evidence>
<evidence type="ECO:0000313" key="12">
    <source>
        <dbReference type="EMBL" id="KAF2024856.1"/>
    </source>
</evidence>
<evidence type="ECO:0000256" key="4">
    <source>
        <dbReference type="ARBA" id="ARBA00022723"/>
    </source>
</evidence>
<gene>
    <name evidence="12" type="ORF">EK21DRAFT_11365</name>
</gene>
<dbReference type="InterPro" id="IPR001841">
    <property type="entry name" value="Znf_RING"/>
</dbReference>
<keyword evidence="8" id="KW-0862">Zinc</keyword>
<dbReference type="Gene3D" id="3.30.40.10">
    <property type="entry name" value="Zinc/RING finger domain, C3HC4 (zinc finger)"/>
    <property type="match status" value="1"/>
</dbReference>
<evidence type="ECO:0000256" key="9">
    <source>
        <dbReference type="PROSITE-ProRule" id="PRU00175"/>
    </source>
</evidence>
<dbReference type="EMBL" id="ML978282">
    <property type="protein sequence ID" value="KAF2024856.1"/>
    <property type="molecule type" value="Genomic_DNA"/>
</dbReference>
<dbReference type="GO" id="GO:0016567">
    <property type="term" value="P:protein ubiquitination"/>
    <property type="evidence" value="ECO:0007669"/>
    <property type="project" value="InterPro"/>
</dbReference>
<dbReference type="PROSITE" id="PS51873">
    <property type="entry name" value="TRIAD"/>
    <property type="match status" value="1"/>
</dbReference>
<evidence type="ECO:0000259" key="10">
    <source>
        <dbReference type="PROSITE" id="PS50089"/>
    </source>
</evidence>
<evidence type="ECO:0000256" key="2">
    <source>
        <dbReference type="ARBA" id="ARBA00012251"/>
    </source>
</evidence>
<evidence type="ECO:0000256" key="6">
    <source>
        <dbReference type="ARBA" id="ARBA00022771"/>
    </source>
</evidence>
<dbReference type="SUPFAM" id="SSF57850">
    <property type="entry name" value="RING/U-box"/>
    <property type="match status" value="3"/>
</dbReference>
<dbReference type="Pfam" id="PF01485">
    <property type="entry name" value="IBR"/>
    <property type="match status" value="1"/>
</dbReference>
<comment type="caution">
    <text evidence="12">The sequence shown here is derived from an EMBL/GenBank/DDBJ whole genome shotgun (WGS) entry which is preliminary data.</text>
</comment>
<keyword evidence="4" id="KW-0479">Metal-binding</keyword>
<dbReference type="InterPro" id="IPR002867">
    <property type="entry name" value="IBR_dom"/>
</dbReference>
<evidence type="ECO:0000256" key="5">
    <source>
        <dbReference type="ARBA" id="ARBA00022737"/>
    </source>
</evidence>
<evidence type="ECO:0000256" key="8">
    <source>
        <dbReference type="ARBA" id="ARBA00022833"/>
    </source>
</evidence>
<keyword evidence="6 9" id="KW-0863">Zinc-finger</keyword>
<dbReference type="SMART" id="SM00647">
    <property type="entry name" value="IBR"/>
    <property type="match status" value="2"/>
</dbReference>
<name>A0A9P4LFU3_9PLEO</name>
<dbReference type="GO" id="GO:0061630">
    <property type="term" value="F:ubiquitin protein ligase activity"/>
    <property type="evidence" value="ECO:0007669"/>
    <property type="project" value="UniProtKB-EC"/>
</dbReference>
<dbReference type="OrthoDB" id="1431934at2759"/>
<feature type="domain" description="RING-type" evidence="10">
    <location>
        <begin position="12"/>
        <end position="60"/>
    </location>
</feature>
<feature type="domain" description="RING-type" evidence="11">
    <location>
        <begin position="8"/>
        <end position="202"/>
    </location>
</feature>
<dbReference type="Gene3D" id="1.20.120.1750">
    <property type="match status" value="1"/>
</dbReference>
<dbReference type="InterPro" id="IPR044066">
    <property type="entry name" value="TRIAD_supradom"/>
</dbReference>
<dbReference type="GO" id="GO:0008270">
    <property type="term" value="F:zinc ion binding"/>
    <property type="evidence" value="ECO:0007669"/>
    <property type="project" value="UniProtKB-KW"/>
</dbReference>
<dbReference type="InterPro" id="IPR031127">
    <property type="entry name" value="E3_UB_ligase_RBR"/>
</dbReference>
<comment type="catalytic activity">
    <reaction evidence="1">
        <text>[E2 ubiquitin-conjugating enzyme]-S-ubiquitinyl-L-cysteine + [acceptor protein]-L-lysine = [E2 ubiquitin-conjugating enzyme]-L-cysteine + [acceptor protein]-N(6)-ubiquitinyl-L-lysine.</text>
        <dbReference type="EC" id="2.3.2.31"/>
    </reaction>
</comment>
<dbReference type="EC" id="2.3.2.31" evidence="2"/>
<dbReference type="Proteomes" id="UP000799777">
    <property type="component" value="Unassembled WGS sequence"/>
</dbReference>
<dbReference type="AlphaFoldDB" id="A0A9P4LFU3"/>
<dbReference type="Pfam" id="PF22191">
    <property type="entry name" value="IBR_1"/>
    <property type="match status" value="1"/>
</dbReference>
<dbReference type="InterPro" id="IPR013083">
    <property type="entry name" value="Znf_RING/FYVE/PHD"/>
</dbReference>
<dbReference type="PROSITE" id="PS50089">
    <property type="entry name" value="ZF_RING_2"/>
    <property type="match status" value="1"/>
</dbReference>
<accession>A0A9P4LFU3</accession>
<keyword evidence="13" id="KW-1185">Reference proteome</keyword>
<keyword evidence="5" id="KW-0677">Repeat</keyword>
<organism evidence="12 13">
    <name type="scientific">Setomelanomma holmii</name>
    <dbReference type="NCBI Taxonomy" id="210430"/>
    <lineage>
        <taxon>Eukaryota</taxon>
        <taxon>Fungi</taxon>
        <taxon>Dikarya</taxon>
        <taxon>Ascomycota</taxon>
        <taxon>Pezizomycotina</taxon>
        <taxon>Dothideomycetes</taxon>
        <taxon>Pleosporomycetidae</taxon>
        <taxon>Pleosporales</taxon>
        <taxon>Pleosporineae</taxon>
        <taxon>Phaeosphaeriaceae</taxon>
        <taxon>Setomelanomma</taxon>
    </lineage>
</organism>
<dbReference type="CDD" id="cd20335">
    <property type="entry name" value="BRcat_RBR"/>
    <property type="match status" value="1"/>
</dbReference>
<keyword evidence="7" id="KW-0833">Ubl conjugation pathway</keyword>
<reference evidence="12" key="1">
    <citation type="journal article" date="2020" name="Stud. Mycol.">
        <title>101 Dothideomycetes genomes: a test case for predicting lifestyles and emergence of pathogens.</title>
        <authorList>
            <person name="Haridas S."/>
            <person name="Albert R."/>
            <person name="Binder M."/>
            <person name="Bloem J."/>
            <person name="Labutti K."/>
            <person name="Salamov A."/>
            <person name="Andreopoulos B."/>
            <person name="Baker S."/>
            <person name="Barry K."/>
            <person name="Bills G."/>
            <person name="Bluhm B."/>
            <person name="Cannon C."/>
            <person name="Castanera R."/>
            <person name="Culley D."/>
            <person name="Daum C."/>
            <person name="Ezra D."/>
            <person name="Gonzalez J."/>
            <person name="Henrissat B."/>
            <person name="Kuo A."/>
            <person name="Liang C."/>
            <person name="Lipzen A."/>
            <person name="Lutzoni F."/>
            <person name="Magnuson J."/>
            <person name="Mondo S."/>
            <person name="Nolan M."/>
            <person name="Ohm R."/>
            <person name="Pangilinan J."/>
            <person name="Park H.-J."/>
            <person name="Ramirez L."/>
            <person name="Alfaro M."/>
            <person name="Sun H."/>
            <person name="Tritt A."/>
            <person name="Yoshinaga Y."/>
            <person name="Zwiers L.-H."/>
            <person name="Turgeon B."/>
            <person name="Goodwin S."/>
            <person name="Spatafora J."/>
            <person name="Crous P."/>
            <person name="Grigoriev I."/>
        </authorList>
    </citation>
    <scope>NUCLEOTIDE SEQUENCE</scope>
    <source>
        <strain evidence="12">CBS 110217</strain>
    </source>
</reference>
<evidence type="ECO:0000313" key="13">
    <source>
        <dbReference type="Proteomes" id="UP000799777"/>
    </source>
</evidence>
<proteinExistence type="predicted"/>
<sequence length="202" mass="22827">QQDEKDPQTRQCDVCGDEASVSEFPSLAGCRHLPQTCSDCYKKWIAAQLPNNSWREVTCPEKNCDIRLTYSDIQQTATRETFEQYDTFIARAALNADPNFRWCRSCDSGQIHTSGEEGNICTCAWCGRKTCVVHGTTWHDGETCEEYDHRSSKRAQDAASVATISMLSKKCPGPGCLYNIEKNEGCNHMTCSQCKYEFCWIC</sequence>
<evidence type="ECO:0000259" key="11">
    <source>
        <dbReference type="PROSITE" id="PS51873"/>
    </source>
</evidence>
<feature type="non-terminal residue" evidence="12">
    <location>
        <position position="202"/>
    </location>
</feature>
<evidence type="ECO:0000256" key="1">
    <source>
        <dbReference type="ARBA" id="ARBA00001798"/>
    </source>
</evidence>
<dbReference type="PANTHER" id="PTHR11685">
    <property type="entry name" value="RBR FAMILY RING FINGER AND IBR DOMAIN-CONTAINING"/>
    <property type="match status" value="1"/>
</dbReference>
<feature type="non-terminal residue" evidence="12">
    <location>
        <position position="1"/>
    </location>
</feature>